<evidence type="ECO:0000313" key="5">
    <source>
        <dbReference type="RefSeq" id="XP_017304017.2"/>
    </source>
</evidence>
<dbReference type="SUPFAM" id="SSF52833">
    <property type="entry name" value="Thioredoxin-like"/>
    <property type="match status" value="1"/>
</dbReference>
<dbReference type="RefSeq" id="XP_017304017.2">
    <property type="nucleotide sequence ID" value="XM_017448528.2"/>
</dbReference>
<dbReference type="STRING" id="121845.A0A1S4EPM6"/>
<keyword evidence="2" id="KW-0575">Peroxidase</keyword>
<dbReference type="Pfam" id="PF00255">
    <property type="entry name" value="GSHPx"/>
    <property type="match status" value="1"/>
</dbReference>
<dbReference type="PANTHER" id="PTHR11592">
    <property type="entry name" value="GLUTATHIONE PEROXIDASE"/>
    <property type="match status" value="1"/>
</dbReference>
<dbReference type="AlphaFoldDB" id="A0A1S4EPM6"/>
<reference evidence="5" key="1">
    <citation type="submission" date="2025-08" db="UniProtKB">
        <authorList>
            <consortium name="RefSeq"/>
        </authorList>
    </citation>
    <scope>IDENTIFICATION</scope>
</reference>
<name>A0A1S4EPM6_DIACI</name>
<accession>A0A1S4EPM6</accession>
<organism evidence="4 5">
    <name type="scientific">Diaphorina citri</name>
    <name type="common">Asian citrus psyllid</name>
    <dbReference type="NCBI Taxonomy" id="121845"/>
    <lineage>
        <taxon>Eukaryota</taxon>
        <taxon>Metazoa</taxon>
        <taxon>Ecdysozoa</taxon>
        <taxon>Arthropoda</taxon>
        <taxon>Hexapoda</taxon>
        <taxon>Insecta</taxon>
        <taxon>Pterygota</taxon>
        <taxon>Neoptera</taxon>
        <taxon>Paraneoptera</taxon>
        <taxon>Hemiptera</taxon>
        <taxon>Sternorrhyncha</taxon>
        <taxon>Psylloidea</taxon>
        <taxon>Psyllidae</taxon>
        <taxon>Diaphorininae</taxon>
        <taxon>Diaphorina</taxon>
    </lineage>
</organism>
<dbReference type="PROSITE" id="PS51355">
    <property type="entry name" value="GLUTATHIONE_PEROXID_3"/>
    <property type="match status" value="1"/>
</dbReference>
<dbReference type="GeneID" id="103520462"/>
<keyword evidence="3" id="KW-0560">Oxidoreductase</keyword>
<proteinExistence type="inferred from homology"/>
<dbReference type="InterPro" id="IPR000889">
    <property type="entry name" value="Glutathione_peroxidase"/>
</dbReference>
<protein>
    <submittedName>
        <fullName evidence="5">Glutathione peroxidase 3-like</fullName>
    </submittedName>
</protein>
<dbReference type="KEGG" id="dci:103520462"/>
<dbReference type="PaxDb" id="121845-A0A1S4EPM6"/>
<keyword evidence="4" id="KW-1185">Reference proteome</keyword>
<comment type="similarity">
    <text evidence="1">Belongs to the glutathione peroxidase family.</text>
</comment>
<dbReference type="Gene3D" id="3.40.30.10">
    <property type="entry name" value="Glutaredoxin"/>
    <property type="match status" value="1"/>
</dbReference>
<sequence>LTQPPPAPADLVNIAPFRKCYDDPVGLTQPPPAPAGLTQPPPAPADLVNIAPFRKCYDDPVGSFYQFEAMDLHEQETIPLSRYKGKFQQEPGANGTEIMNCVRWVRPGNNFNPGFQFFHKIQVNGENEHPLYTFLKSSCPPTRDGYRTPVTDLYYRPVRVSDVRWNFEKFLVDHRGKLIWFVLSSDVE</sequence>
<dbReference type="GO" id="GO:0004601">
    <property type="term" value="F:peroxidase activity"/>
    <property type="evidence" value="ECO:0007669"/>
    <property type="project" value="UniProtKB-KW"/>
</dbReference>
<evidence type="ECO:0000256" key="1">
    <source>
        <dbReference type="ARBA" id="ARBA00006926"/>
    </source>
</evidence>
<evidence type="ECO:0000256" key="3">
    <source>
        <dbReference type="ARBA" id="ARBA00023002"/>
    </source>
</evidence>
<evidence type="ECO:0000256" key="2">
    <source>
        <dbReference type="ARBA" id="ARBA00022559"/>
    </source>
</evidence>
<gene>
    <name evidence="5" type="primary">LOC103520462</name>
</gene>
<feature type="non-terminal residue" evidence="5">
    <location>
        <position position="1"/>
    </location>
</feature>
<dbReference type="GO" id="GO:0006979">
    <property type="term" value="P:response to oxidative stress"/>
    <property type="evidence" value="ECO:0007669"/>
    <property type="project" value="InterPro"/>
</dbReference>
<evidence type="ECO:0000313" key="4">
    <source>
        <dbReference type="Proteomes" id="UP000079169"/>
    </source>
</evidence>
<dbReference type="PANTHER" id="PTHR11592:SF134">
    <property type="entry name" value="PHOSPHOLIPID HYDROPEROXIDE GLUTATHIONE PEROXIDASE"/>
    <property type="match status" value="1"/>
</dbReference>
<dbReference type="Proteomes" id="UP000079169">
    <property type="component" value="Unplaced"/>
</dbReference>
<dbReference type="InterPro" id="IPR036249">
    <property type="entry name" value="Thioredoxin-like_sf"/>
</dbReference>